<dbReference type="InterPro" id="IPR013785">
    <property type="entry name" value="Aldolase_TIM"/>
</dbReference>
<dbReference type="InterPro" id="IPR000771">
    <property type="entry name" value="FBA_II"/>
</dbReference>
<dbReference type="PANTHER" id="PTHR30304:SF0">
    <property type="entry name" value="D-TAGATOSE-1,6-BISPHOSPHATE ALDOLASE SUBUNIT GATY-RELATED"/>
    <property type="match status" value="1"/>
</dbReference>
<keyword evidence="2" id="KW-1185">Reference proteome</keyword>
<protein>
    <submittedName>
        <fullName evidence="1">Class II fructose-bisphosphate aldolase family protein</fullName>
    </submittedName>
</protein>
<dbReference type="Proteomes" id="UP001149719">
    <property type="component" value="Unassembled WGS sequence"/>
</dbReference>
<sequence>MLVTLNEILPDAANSNYAIPCCNVFGYEEGRAIVEAAEALKSPIILAANKDMVDFMGVEMLAKMLVSLATSSSTKVCVHLDHTYEEDIVFRAMHHGFSSVMFDGSQLSLEENIQRTKQVAQVAHSLGVSVEGEIGSVAYKEGRDHIKSINTSPEDAYRYATESGLDAMAIAIGNVHRLTTPDSVIDYNLLASITDKVTDVPLVIHGTTGIKDEDILRLKTTRVSKFNIGTSLRMAMGSNLRRLMNEEPDKFDKMYFMQKAMPFVRAEAERIIQLLR</sequence>
<name>A0ABT4JWZ3_9GAMM</name>
<evidence type="ECO:0000313" key="1">
    <source>
        <dbReference type="EMBL" id="MCZ2722761.1"/>
    </source>
</evidence>
<proteinExistence type="predicted"/>
<reference evidence="1" key="1">
    <citation type="submission" date="2022-12" db="EMBL/GenBank/DDBJ databases">
        <title>Marinomonas 15G1-11 sp. nov, isolated from marine algae.</title>
        <authorList>
            <person name="Butt M."/>
            <person name="Choi D.G."/>
            <person name="Kim J.M."/>
            <person name="Lee J.K."/>
            <person name="Baek J.H."/>
            <person name="Jeon C.O."/>
        </authorList>
    </citation>
    <scope>NUCLEOTIDE SEQUENCE</scope>
    <source>
        <strain evidence="1">15G1-11</strain>
    </source>
</reference>
<dbReference type="Gene3D" id="3.20.20.70">
    <property type="entry name" value="Aldolase class I"/>
    <property type="match status" value="1"/>
</dbReference>
<dbReference type="PANTHER" id="PTHR30304">
    <property type="entry name" value="D-TAGATOSE-1,6-BISPHOSPHATE ALDOLASE"/>
    <property type="match status" value="1"/>
</dbReference>
<comment type="caution">
    <text evidence="1">The sequence shown here is derived from an EMBL/GenBank/DDBJ whole genome shotgun (WGS) entry which is preliminary data.</text>
</comment>
<dbReference type="SUPFAM" id="SSF51569">
    <property type="entry name" value="Aldolase"/>
    <property type="match status" value="1"/>
</dbReference>
<dbReference type="Pfam" id="PF01116">
    <property type="entry name" value="F_bP_aldolase"/>
    <property type="match status" value="1"/>
</dbReference>
<evidence type="ECO:0000313" key="2">
    <source>
        <dbReference type="Proteomes" id="UP001149719"/>
    </source>
</evidence>
<dbReference type="EMBL" id="JAPUBN010000019">
    <property type="protein sequence ID" value="MCZ2722761.1"/>
    <property type="molecule type" value="Genomic_DNA"/>
</dbReference>
<dbReference type="CDD" id="cd00947">
    <property type="entry name" value="TBP_aldolase_IIB"/>
    <property type="match status" value="1"/>
</dbReference>
<gene>
    <name evidence="1" type="ORF">O1D97_14360</name>
</gene>
<dbReference type="PIRSF" id="PIRSF001359">
    <property type="entry name" value="F_bP_aldolase_II"/>
    <property type="match status" value="1"/>
</dbReference>
<accession>A0ABT4JWZ3</accession>
<organism evidence="1 2">
    <name type="scientific">Marinomonas phaeophyticola</name>
    <dbReference type="NCBI Taxonomy" id="3004091"/>
    <lineage>
        <taxon>Bacteria</taxon>
        <taxon>Pseudomonadati</taxon>
        <taxon>Pseudomonadota</taxon>
        <taxon>Gammaproteobacteria</taxon>
        <taxon>Oceanospirillales</taxon>
        <taxon>Oceanospirillaceae</taxon>
        <taxon>Marinomonas</taxon>
    </lineage>
</organism>
<dbReference type="RefSeq" id="WP_269126662.1">
    <property type="nucleotide sequence ID" value="NZ_JAPUBN010000019.1"/>
</dbReference>
<dbReference type="InterPro" id="IPR050246">
    <property type="entry name" value="Class_II_FBP_aldolase"/>
</dbReference>